<dbReference type="InterPro" id="IPR000297">
    <property type="entry name" value="PPIase_PpiC"/>
</dbReference>
<gene>
    <name evidence="9" type="ORF">U27_06341</name>
</gene>
<evidence type="ECO:0000256" key="4">
    <source>
        <dbReference type="ARBA" id="ARBA00023186"/>
    </source>
</evidence>
<evidence type="ECO:0000256" key="3">
    <source>
        <dbReference type="ARBA" id="ARBA00023110"/>
    </source>
</evidence>
<dbReference type="Gene3D" id="1.10.4030.10">
    <property type="entry name" value="Porin chaperone SurA, peptide-binding domain"/>
    <property type="match status" value="1"/>
</dbReference>
<protein>
    <submittedName>
        <fullName evidence="9">PpiC-type peptidyl-prolyl cis-trans isomerase</fullName>
    </submittedName>
</protein>
<feature type="domain" description="PpiC" evidence="8">
    <location>
        <begin position="171"/>
        <end position="271"/>
    </location>
</feature>
<evidence type="ECO:0000256" key="7">
    <source>
        <dbReference type="SAM" id="SignalP"/>
    </source>
</evidence>
<keyword evidence="5 6" id="KW-0413">Isomerase</keyword>
<evidence type="ECO:0000256" key="5">
    <source>
        <dbReference type="ARBA" id="ARBA00023235"/>
    </source>
</evidence>
<evidence type="ECO:0000259" key="8">
    <source>
        <dbReference type="PROSITE" id="PS50198"/>
    </source>
</evidence>
<dbReference type="InterPro" id="IPR015391">
    <property type="entry name" value="SurA_N"/>
</dbReference>
<dbReference type="AlphaFoldDB" id="A0A081C452"/>
<organism evidence="9">
    <name type="scientific">Vecturithrix granuli</name>
    <dbReference type="NCBI Taxonomy" id="1499967"/>
    <lineage>
        <taxon>Bacteria</taxon>
        <taxon>Candidatus Moduliflexota</taxon>
        <taxon>Candidatus Vecturitrichia</taxon>
        <taxon>Candidatus Vecturitrichales</taxon>
        <taxon>Candidatus Vecturitrichaceae</taxon>
        <taxon>Candidatus Vecturithrix</taxon>
    </lineage>
</organism>
<sequence length="317" mass="35760">MMKKIVTSLVSIGILGSFASIASGELVDRIVAVVNRKVITESQLQDAERQFAAQAGTTEQTQERRKNVLDMLIENELIRQKAEEADILVNDEELNAALYDIKQRNNLLSDEQLKQAILQEGNTWEEFLEDIREQIKLAKLVNREVRSQVDISEEEVELYYQTHQGEFDQAAPTVHIRHILLPLKENAGTGDVEAAQKLANNLVQQLRAGADFAEMAKQYSEHPSAQNGGELGTFKEGELAPPFDIAFTMEGGEISDPVRSDLGFHIIFVEEKTGGQQATFEKAKTLIRRKLFEQKSNALYQKWITKLKETAYIENNL</sequence>
<dbReference type="EMBL" id="DF820470">
    <property type="protein sequence ID" value="GAK59357.1"/>
    <property type="molecule type" value="Genomic_DNA"/>
</dbReference>
<evidence type="ECO:0000313" key="9">
    <source>
        <dbReference type="EMBL" id="GAK59357.1"/>
    </source>
</evidence>
<dbReference type="Gene3D" id="3.10.50.40">
    <property type="match status" value="1"/>
</dbReference>
<feature type="signal peptide" evidence="7">
    <location>
        <begin position="1"/>
        <end position="22"/>
    </location>
</feature>
<dbReference type="InterPro" id="IPR050280">
    <property type="entry name" value="OMP_Chaperone_SurA"/>
</dbReference>
<dbReference type="Proteomes" id="UP000030661">
    <property type="component" value="Unassembled WGS sequence"/>
</dbReference>
<dbReference type="STRING" id="1499967.U27_06341"/>
<keyword evidence="4" id="KW-0143">Chaperone</keyword>
<name>A0A081C452_VECG1</name>
<evidence type="ECO:0000256" key="2">
    <source>
        <dbReference type="ARBA" id="ARBA00022764"/>
    </source>
</evidence>
<dbReference type="Pfam" id="PF09312">
    <property type="entry name" value="SurA_N"/>
    <property type="match status" value="1"/>
</dbReference>
<dbReference type="HOGENOM" id="CLU_034646_5_0_0"/>
<evidence type="ECO:0000256" key="6">
    <source>
        <dbReference type="PROSITE-ProRule" id="PRU00278"/>
    </source>
</evidence>
<dbReference type="PANTHER" id="PTHR47637:SF1">
    <property type="entry name" value="CHAPERONE SURA"/>
    <property type="match status" value="1"/>
</dbReference>
<dbReference type="SUPFAM" id="SSF109998">
    <property type="entry name" value="Triger factor/SurA peptide-binding domain-like"/>
    <property type="match status" value="1"/>
</dbReference>
<accession>A0A081C452</accession>
<dbReference type="PROSITE" id="PS50198">
    <property type="entry name" value="PPIC_PPIASE_2"/>
    <property type="match status" value="1"/>
</dbReference>
<proteinExistence type="predicted"/>
<dbReference type="Pfam" id="PF13616">
    <property type="entry name" value="Rotamase_3"/>
    <property type="match status" value="1"/>
</dbReference>
<keyword evidence="2" id="KW-0574">Periplasm</keyword>
<dbReference type="SUPFAM" id="SSF54534">
    <property type="entry name" value="FKBP-like"/>
    <property type="match status" value="1"/>
</dbReference>
<dbReference type="GO" id="GO:0003755">
    <property type="term" value="F:peptidyl-prolyl cis-trans isomerase activity"/>
    <property type="evidence" value="ECO:0007669"/>
    <property type="project" value="UniProtKB-KW"/>
</dbReference>
<dbReference type="eggNOG" id="COG0760">
    <property type="taxonomic scope" value="Bacteria"/>
</dbReference>
<keyword evidence="3 6" id="KW-0697">Rotamase</keyword>
<keyword evidence="1 7" id="KW-0732">Signal</keyword>
<reference evidence="9" key="1">
    <citation type="journal article" date="2015" name="PeerJ">
        <title>First genomic representation of candidate bacterial phylum KSB3 points to enhanced environmental sensing as a trigger of wastewater bulking.</title>
        <authorList>
            <person name="Sekiguchi Y."/>
            <person name="Ohashi A."/>
            <person name="Parks D.H."/>
            <person name="Yamauchi T."/>
            <person name="Tyson G.W."/>
            <person name="Hugenholtz P."/>
        </authorList>
    </citation>
    <scope>NUCLEOTIDE SEQUENCE [LARGE SCALE GENOMIC DNA]</scope>
</reference>
<dbReference type="InterPro" id="IPR046357">
    <property type="entry name" value="PPIase_dom_sf"/>
</dbReference>
<keyword evidence="10" id="KW-1185">Reference proteome</keyword>
<feature type="chain" id="PRO_5001755528" evidence="7">
    <location>
        <begin position="23"/>
        <end position="317"/>
    </location>
</feature>
<dbReference type="InterPro" id="IPR027304">
    <property type="entry name" value="Trigger_fact/SurA_dom_sf"/>
</dbReference>
<evidence type="ECO:0000256" key="1">
    <source>
        <dbReference type="ARBA" id="ARBA00022729"/>
    </source>
</evidence>
<dbReference type="PANTHER" id="PTHR47637">
    <property type="entry name" value="CHAPERONE SURA"/>
    <property type="match status" value="1"/>
</dbReference>
<evidence type="ECO:0000313" key="10">
    <source>
        <dbReference type="Proteomes" id="UP000030661"/>
    </source>
</evidence>